<dbReference type="OrthoDB" id="9798604at2"/>
<dbReference type="PANTHER" id="PTHR46056">
    <property type="entry name" value="LONG-CHAIN-ALCOHOL OXIDASE"/>
    <property type="match status" value="1"/>
</dbReference>
<evidence type="ECO:0000313" key="7">
    <source>
        <dbReference type="EMBL" id="GEO41550.1"/>
    </source>
</evidence>
<comment type="caution">
    <text evidence="7">The sequence shown here is derived from an EMBL/GenBank/DDBJ whole genome shotgun (WGS) entry which is preliminary data.</text>
</comment>
<dbReference type="GO" id="GO:0050660">
    <property type="term" value="F:flavin adenine dinucleotide binding"/>
    <property type="evidence" value="ECO:0007669"/>
    <property type="project" value="InterPro"/>
</dbReference>
<keyword evidence="3" id="KW-0274">FAD</keyword>
<dbReference type="SUPFAM" id="SSF51905">
    <property type="entry name" value="FAD/NAD(P)-binding domain"/>
    <property type="match status" value="1"/>
</dbReference>
<dbReference type="Pfam" id="PF00732">
    <property type="entry name" value="GMC_oxred_N"/>
    <property type="match status" value="1"/>
</dbReference>
<comment type="similarity">
    <text evidence="1">Belongs to the GMC oxidoreductase family.</text>
</comment>
<dbReference type="InterPro" id="IPR007867">
    <property type="entry name" value="GMC_OxRtase_C"/>
</dbReference>
<keyword evidence="2" id="KW-0285">Flavoprotein</keyword>
<feature type="domain" description="Glucose-methanol-choline oxidoreductase N-terminal" evidence="5">
    <location>
        <begin position="233"/>
        <end position="346"/>
    </location>
</feature>
<evidence type="ECO:0000256" key="2">
    <source>
        <dbReference type="ARBA" id="ARBA00022630"/>
    </source>
</evidence>
<evidence type="ECO:0000256" key="3">
    <source>
        <dbReference type="ARBA" id="ARBA00022827"/>
    </source>
</evidence>
<name>A0A512DZC8_9PROT</name>
<dbReference type="Pfam" id="PF05199">
    <property type="entry name" value="GMC_oxred_C"/>
    <property type="match status" value="1"/>
</dbReference>
<gene>
    <name evidence="7" type="ORF">SAE02_56980</name>
</gene>
<keyword evidence="4" id="KW-0560">Oxidoreductase</keyword>
<dbReference type="AlphaFoldDB" id="A0A512DZC8"/>
<dbReference type="EMBL" id="BJYZ01000029">
    <property type="protein sequence ID" value="GEO41550.1"/>
    <property type="molecule type" value="Genomic_DNA"/>
</dbReference>
<proteinExistence type="inferred from homology"/>
<evidence type="ECO:0000313" key="8">
    <source>
        <dbReference type="Proteomes" id="UP000321523"/>
    </source>
</evidence>
<evidence type="ECO:0000256" key="4">
    <source>
        <dbReference type="ARBA" id="ARBA00023002"/>
    </source>
</evidence>
<dbReference type="RefSeq" id="WP_044432825.1">
    <property type="nucleotide sequence ID" value="NZ_BJYZ01000029.1"/>
</dbReference>
<evidence type="ECO:0000259" key="5">
    <source>
        <dbReference type="Pfam" id="PF00732"/>
    </source>
</evidence>
<dbReference type="Gene3D" id="3.50.50.60">
    <property type="entry name" value="FAD/NAD(P)-binding domain"/>
    <property type="match status" value="2"/>
</dbReference>
<protein>
    <submittedName>
        <fullName evidence="7">GMC family oxidoreductase</fullName>
    </submittedName>
</protein>
<evidence type="ECO:0000259" key="6">
    <source>
        <dbReference type="Pfam" id="PF05199"/>
    </source>
</evidence>
<dbReference type="PANTHER" id="PTHR46056:SF12">
    <property type="entry name" value="LONG-CHAIN-ALCOHOL OXIDASE"/>
    <property type="match status" value="1"/>
</dbReference>
<feature type="domain" description="Glucose-methanol-choline oxidoreductase C-terminal" evidence="6">
    <location>
        <begin position="446"/>
        <end position="567"/>
    </location>
</feature>
<keyword evidence="8" id="KW-1185">Reference proteome</keyword>
<dbReference type="Proteomes" id="UP000321523">
    <property type="component" value="Unassembled WGS sequence"/>
</dbReference>
<accession>A0A512DZC8</accession>
<evidence type="ECO:0000256" key="1">
    <source>
        <dbReference type="ARBA" id="ARBA00010790"/>
    </source>
</evidence>
<dbReference type="InterPro" id="IPR036188">
    <property type="entry name" value="FAD/NAD-bd_sf"/>
</dbReference>
<dbReference type="GO" id="GO:0016614">
    <property type="term" value="F:oxidoreductase activity, acting on CH-OH group of donors"/>
    <property type="evidence" value="ECO:0007669"/>
    <property type="project" value="InterPro"/>
</dbReference>
<sequence>MAKKLPEVDAVLVGMGWSGSIMARELSKAGLTVVALERGANRVPGEDFTLPGIRDELRFSVRQELMQDPSQETVTFRHGTDKQALPMRRFGSFLPGDGVGGMGTHWNAMTYRFLPSDHSLRSHLTQRYGKKSVPDDMLISDWGVTYDELEGHYDRFEKLCGLSGKAGNIKGKIHPGGNPFEGWRSAEYPNKPLKPSLAGTMFEAATKELGYNPFPAPAGNMSAPYVNPEGVRLGACQYCGHCERFGCEANAKSSPNTTLLPVLAKEPKVDIRDRCYASRLVYDKAGKKVTAVVYVDLRTGEEYEQPAGMVFLSAWVFGNTHMMLHSGIGQPYDPKTGKGVVGRNYCHQVQSQVGVFFEGKEMNPFMAAGSLGMVIDDFNGDNFDHSGMDFLGGGYIALNSTNARPILTRPVPPGTPRWGSEWKEATAKWYRSSASMNCQGSNYSSRGNYLDLDPTYKDILGRPLIRMTYNFTDNDRRMSAFLTEKGAGIAKAMGATHIAANARKGDFDVVPYQSSHNTGGTPMGTDPKTSVVNKYLQSWDAHNLFVLGASVFPQNAGYNPTGAVGALTYWAADAVVNKYLKNPGHLMKA</sequence>
<organism evidence="7 8">
    <name type="scientific">Skermanella aerolata</name>
    <dbReference type="NCBI Taxonomy" id="393310"/>
    <lineage>
        <taxon>Bacteria</taxon>
        <taxon>Pseudomonadati</taxon>
        <taxon>Pseudomonadota</taxon>
        <taxon>Alphaproteobacteria</taxon>
        <taxon>Rhodospirillales</taxon>
        <taxon>Azospirillaceae</taxon>
        <taxon>Skermanella</taxon>
    </lineage>
</organism>
<dbReference type="InterPro" id="IPR000172">
    <property type="entry name" value="GMC_OxRdtase_N"/>
</dbReference>
<reference evidence="7 8" key="1">
    <citation type="submission" date="2019-07" db="EMBL/GenBank/DDBJ databases">
        <title>Whole genome shotgun sequence of Skermanella aerolata NBRC 106429.</title>
        <authorList>
            <person name="Hosoyama A."/>
            <person name="Uohara A."/>
            <person name="Ohji S."/>
            <person name="Ichikawa N."/>
        </authorList>
    </citation>
    <scope>NUCLEOTIDE SEQUENCE [LARGE SCALE GENOMIC DNA]</scope>
    <source>
        <strain evidence="7 8">NBRC 106429</strain>
    </source>
</reference>